<dbReference type="STRING" id="6238.A8XXP8"/>
<dbReference type="SUPFAM" id="SSF56112">
    <property type="entry name" value="Protein kinase-like (PK-like)"/>
    <property type="match status" value="1"/>
</dbReference>
<dbReference type="RefSeq" id="XP_045097032.1">
    <property type="nucleotide sequence ID" value="XM_045241350.1"/>
</dbReference>
<dbReference type="GeneID" id="68916565"/>
<organism evidence="2 3">
    <name type="scientific">Caenorhabditis briggsae</name>
    <dbReference type="NCBI Taxonomy" id="6238"/>
    <lineage>
        <taxon>Eukaryota</taxon>
        <taxon>Metazoa</taxon>
        <taxon>Ecdysozoa</taxon>
        <taxon>Nematoda</taxon>
        <taxon>Chromadorea</taxon>
        <taxon>Rhabditida</taxon>
        <taxon>Rhabditina</taxon>
        <taxon>Rhabditomorpha</taxon>
        <taxon>Rhabditoidea</taxon>
        <taxon>Rhabditidae</taxon>
        <taxon>Peloderinae</taxon>
        <taxon>Caenorhabditis</taxon>
    </lineage>
</organism>
<dbReference type="Proteomes" id="UP000008549">
    <property type="component" value="Unassembled WGS sequence"/>
</dbReference>
<feature type="domain" description="Serine-threonine/tyrosine-protein kinase catalytic" evidence="1">
    <location>
        <begin position="40"/>
        <end position="124"/>
    </location>
</feature>
<dbReference type="AlphaFoldDB" id="A8XXP8"/>
<dbReference type="InterPro" id="IPR001245">
    <property type="entry name" value="Ser-Thr/Tyr_kinase_cat_dom"/>
</dbReference>
<dbReference type="eggNOG" id="KOG0194">
    <property type="taxonomic scope" value="Eukaryota"/>
</dbReference>
<dbReference type="GO" id="GO:0004672">
    <property type="term" value="F:protein kinase activity"/>
    <property type="evidence" value="ECO:0007669"/>
    <property type="project" value="InterPro"/>
</dbReference>
<dbReference type="KEGG" id="cbr:CBG_20403"/>
<protein>
    <submittedName>
        <fullName evidence="2">Protein CBG20403</fullName>
    </submittedName>
</protein>
<evidence type="ECO:0000313" key="3">
    <source>
        <dbReference type="Proteomes" id="UP000008549"/>
    </source>
</evidence>
<name>A8XXP8_CAEBR</name>
<evidence type="ECO:0000259" key="1">
    <source>
        <dbReference type="Pfam" id="PF07714"/>
    </source>
</evidence>
<keyword evidence="3" id="KW-1185">Reference proteome</keyword>
<reference evidence="2 3" key="1">
    <citation type="journal article" date="2003" name="PLoS Biol.">
        <title>The genome sequence of Caenorhabditis briggsae: a platform for comparative genomics.</title>
        <authorList>
            <person name="Stein L.D."/>
            <person name="Bao Z."/>
            <person name="Blasiar D."/>
            <person name="Blumenthal T."/>
            <person name="Brent M.R."/>
            <person name="Chen N."/>
            <person name="Chinwalla A."/>
            <person name="Clarke L."/>
            <person name="Clee C."/>
            <person name="Coghlan A."/>
            <person name="Coulson A."/>
            <person name="D'Eustachio P."/>
            <person name="Fitch D.H."/>
            <person name="Fulton L.A."/>
            <person name="Fulton R.E."/>
            <person name="Griffiths-Jones S."/>
            <person name="Harris T.W."/>
            <person name="Hillier L.W."/>
            <person name="Kamath R."/>
            <person name="Kuwabara P.E."/>
            <person name="Mardis E.R."/>
            <person name="Marra M.A."/>
            <person name="Miner T.L."/>
            <person name="Minx P."/>
            <person name="Mullikin J.C."/>
            <person name="Plumb R.W."/>
            <person name="Rogers J."/>
            <person name="Schein J.E."/>
            <person name="Sohrmann M."/>
            <person name="Spieth J."/>
            <person name="Stajich J.E."/>
            <person name="Wei C."/>
            <person name="Willey D."/>
            <person name="Wilson R.K."/>
            <person name="Durbin R."/>
            <person name="Waterston R.H."/>
        </authorList>
    </citation>
    <scope>NUCLEOTIDE SEQUENCE [LARGE SCALE GENOMIC DNA]</scope>
    <source>
        <strain evidence="2 3">AF16</strain>
    </source>
</reference>
<accession>A8XXP8</accession>
<gene>
    <name evidence="2" type="ORF">CBG20403</name>
    <name evidence="2" type="ORF">CBG_20403</name>
</gene>
<dbReference type="InterPro" id="IPR011009">
    <property type="entry name" value="Kinase-like_dom_sf"/>
</dbReference>
<dbReference type="InParanoid" id="A8XXP8"/>
<dbReference type="Gene3D" id="1.10.510.10">
    <property type="entry name" value="Transferase(Phosphotransferase) domain 1"/>
    <property type="match status" value="1"/>
</dbReference>
<dbReference type="EMBL" id="HE601396">
    <property type="protein sequence ID" value="CAP37417.2"/>
    <property type="molecule type" value="Genomic_DNA"/>
</dbReference>
<reference evidence="2 3" key="2">
    <citation type="journal article" date="2011" name="PLoS Genet.">
        <title>Caenorhabditis briggsae recombinant inbred line genotypes reveal inter-strain incompatibility and the evolution of recombination.</title>
        <authorList>
            <person name="Ross J.A."/>
            <person name="Koboldt D.C."/>
            <person name="Staisch J.E."/>
            <person name="Chamberlin H.M."/>
            <person name="Gupta B.P."/>
            <person name="Miller R.D."/>
            <person name="Baird S.E."/>
            <person name="Haag E.S."/>
        </authorList>
    </citation>
    <scope>NUCLEOTIDE SEQUENCE [LARGE SCALE GENOMIC DNA]</scope>
    <source>
        <strain evidence="2 3">AF16</strain>
    </source>
</reference>
<dbReference type="CTD" id="68916565"/>
<dbReference type="Pfam" id="PF07714">
    <property type="entry name" value="PK_Tyr_Ser-Thr"/>
    <property type="match status" value="1"/>
</dbReference>
<dbReference type="HOGENOM" id="CLU_1612281_0_0_1"/>
<sequence>MSTLRSIISAPVTDIKKLSTDKMCHDIGYIFLVDNFLISFKRTEIIKFKVATSSSEVQASWGITCYEVFADGAEPFESISNAVVKADVLSSKFLQMPSNTPEAIKKYLNHFIFVEAARRASMSMAVGEFDRMAVMSENGTLEGGGAKQKLLKVFKKRHEKQSKGE</sequence>
<evidence type="ECO:0000313" key="2">
    <source>
        <dbReference type="EMBL" id="CAP37417.2"/>
    </source>
</evidence>
<proteinExistence type="predicted"/>